<sequence>MPIRNSKRSSHEFRIEIYSAENSYWRLSRRYFHLDIWNIVGVFWNGSVHWISLWGVSLYFNVSEEPLSPLPMPPVPDGWNEDKKHMFFGESRGYLHFIGQI</sequence>
<evidence type="ECO:0000313" key="2">
    <source>
        <dbReference type="EMBL" id="PON51056.1"/>
    </source>
</evidence>
<gene>
    <name evidence="2" type="ORF">PanWU01x14_219140</name>
</gene>
<feature type="transmembrane region" description="Helical" evidence="1">
    <location>
        <begin position="36"/>
        <end position="60"/>
    </location>
</feature>
<dbReference type="EMBL" id="JXTB01000238">
    <property type="protein sequence ID" value="PON51056.1"/>
    <property type="molecule type" value="Genomic_DNA"/>
</dbReference>
<dbReference type="AlphaFoldDB" id="A0A2P5BQJ8"/>
<keyword evidence="1" id="KW-0812">Transmembrane</keyword>
<accession>A0A2P5BQJ8</accession>
<protein>
    <submittedName>
        <fullName evidence="2">Uncharacterized protein</fullName>
    </submittedName>
</protein>
<dbReference type="Proteomes" id="UP000237105">
    <property type="component" value="Unassembled WGS sequence"/>
</dbReference>
<evidence type="ECO:0000256" key="1">
    <source>
        <dbReference type="SAM" id="Phobius"/>
    </source>
</evidence>
<keyword evidence="3" id="KW-1185">Reference proteome</keyword>
<keyword evidence="1" id="KW-1133">Transmembrane helix</keyword>
<keyword evidence="1" id="KW-0472">Membrane</keyword>
<reference evidence="3" key="1">
    <citation type="submission" date="2016-06" db="EMBL/GenBank/DDBJ databases">
        <title>Parallel loss of symbiosis genes in relatives of nitrogen-fixing non-legume Parasponia.</title>
        <authorList>
            <person name="Van Velzen R."/>
            <person name="Holmer R."/>
            <person name="Bu F."/>
            <person name="Rutten L."/>
            <person name="Van Zeijl A."/>
            <person name="Liu W."/>
            <person name="Santuari L."/>
            <person name="Cao Q."/>
            <person name="Sharma T."/>
            <person name="Shen D."/>
            <person name="Roswanjaya Y."/>
            <person name="Wardhani T."/>
            <person name="Kalhor M.S."/>
            <person name="Jansen J."/>
            <person name="Van den Hoogen J."/>
            <person name="Gungor B."/>
            <person name="Hartog M."/>
            <person name="Hontelez J."/>
            <person name="Verver J."/>
            <person name="Yang W.-C."/>
            <person name="Schijlen E."/>
            <person name="Repin R."/>
            <person name="Schilthuizen M."/>
            <person name="Schranz E."/>
            <person name="Heidstra R."/>
            <person name="Miyata K."/>
            <person name="Fedorova E."/>
            <person name="Kohlen W."/>
            <person name="Bisseling T."/>
            <person name="Smit S."/>
            <person name="Geurts R."/>
        </authorList>
    </citation>
    <scope>NUCLEOTIDE SEQUENCE [LARGE SCALE GENOMIC DNA]</scope>
    <source>
        <strain evidence="3">cv. WU1-14</strain>
    </source>
</reference>
<proteinExistence type="predicted"/>
<evidence type="ECO:0000313" key="3">
    <source>
        <dbReference type="Proteomes" id="UP000237105"/>
    </source>
</evidence>
<organism evidence="2 3">
    <name type="scientific">Parasponia andersonii</name>
    <name type="common">Sponia andersonii</name>
    <dbReference type="NCBI Taxonomy" id="3476"/>
    <lineage>
        <taxon>Eukaryota</taxon>
        <taxon>Viridiplantae</taxon>
        <taxon>Streptophyta</taxon>
        <taxon>Embryophyta</taxon>
        <taxon>Tracheophyta</taxon>
        <taxon>Spermatophyta</taxon>
        <taxon>Magnoliopsida</taxon>
        <taxon>eudicotyledons</taxon>
        <taxon>Gunneridae</taxon>
        <taxon>Pentapetalae</taxon>
        <taxon>rosids</taxon>
        <taxon>fabids</taxon>
        <taxon>Rosales</taxon>
        <taxon>Cannabaceae</taxon>
        <taxon>Parasponia</taxon>
    </lineage>
</organism>
<name>A0A2P5BQJ8_PARAD</name>
<dbReference type="OrthoDB" id="1622898at2759"/>
<comment type="caution">
    <text evidence="2">The sequence shown here is derived from an EMBL/GenBank/DDBJ whole genome shotgun (WGS) entry which is preliminary data.</text>
</comment>